<keyword evidence="9" id="KW-0732">Signal</keyword>
<feature type="transmembrane region" description="Helical" evidence="8">
    <location>
        <begin position="195"/>
        <end position="219"/>
    </location>
</feature>
<evidence type="ECO:0000313" key="10">
    <source>
        <dbReference type="EMBL" id="CAK8686530.1"/>
    </source>
</evidence>
<accession>A0ABP0G4P1</accession>
<dbReference type="InterPro" id="IPR002657">
    <property type="entry name" value="BilAc:Na_symport/Acr3"/>
</dbReference>
<dbReference type="EMBL" id="CAWYQH010000102">
    <property type="protein sequence ID" value="CAK8686530.1"/>
    <property type="molecule type" value="Genomic_DNA"/>
</dbReference>
<comment type="caution">
    <text evidence="10">The sequence shown here is derived from an EMBL/GenBank/DDBJ whole genome shotgun (WGS) entry which is preliminary data.</text>
</comment>
<dbReference type="InterPro" id="IPR038770">
    <property type="entry name" value="Na+/solute_symporter_sf"/>
</dbReference>
<feature type="chain" id="PRO_5046851606" evidence="9">
    <location>
        <begin position="20"/>
        <end position="525"/>
    </location>
</feature>
<organism evidence="10 11">
    <name type="scientific">Clavelina lepadiformis</name>
    <name type="common">Light-bulb sea squirt</name>
    <name type="synonym">Ascidia lepadiformis</name>
    <dbReference type="NCBI Taxonomy" id="159417"/>
    <lineage>
        <taxon>Eukaryota</taxon>
        <taxon>Metazoa</taxon>
        <taxon>Chordata</taxon>
        <taxon>Tunicata</taxon>
        <taxon>Ascidiacea</taxon>
        <taxon>Aplousobranchia</taxon>
        <taxon>Clavelinidae</taxon>
        <taxon>Clavelina</taxon>
    </lineage>
</organism>
<reference evidence="10 11" key="1">
    <citation type="submission" date="2024-02" db="EMBL/GenBank/DDBJ databases">
        <authorList>
            <person name="Daric V."/>
            <person name="Darras S."/>
        </authorList>
    </citation>
    <scope>NUCLEOTIDE SEQUENCE [LARGE SCALE GENOMIC DNA]</scope>
</reference>
<evidence type="ECO:0000256" key="4">
    <source>
        <dbReference type="ARBA" id="ARBA00022847"/>
    </source>
</evidence>
<dbReference type="Proteomes" id="UP001642483">
    <property type="component" value="Unassembled WGS sequence"/>
</dbReference>
<evidence type="ECO:0000256" key="7">
    <source>
        <dbReference type="SAM" id="MobiDB-lite"/>
    </source>
</evidence>
<feature type="transmembrane region" description="Helical" evidence="8">
    <location>
        <begin position="295"/>
        <end position="317"/>
    </location>
</feature>
<comment type="similarity">
    <text evidence="2">Belongs to the bile acid:sodium symporter (BASS) (TC 2.A.28) family.</text>
</comment>
<feature type="transmembrane region" description="Helical" evidence="8">
    <location>
        <begin position="166"/>
        <end position="189"/>
    </location>
</feature>
<evidence type="ECO:0000256" key="9">
    <source>
        <dbReference type="SAM" id="SignalP"/>
    </source>
</evidence>
<comment type="subcellular location">
    <subcellularLocation>
        <location evidence="1">Membrane</location>
        <topology evidence="1">Multi-pass membrane protein</topology>
    </subcellularLocation>
</comment>
<protein>
    <submittedName>
        <fullName evidence="10">Uncharacterized protein</fullName>
    </submittedName>
</protein>
<feature type="signal peptide" evidence="9">
    <location>
        <begin position="1"/>
        <end position="19"/>
    </location>
</feature>
<evidence type="ECO:0000256" key="6">
    <source>
        <dbReference type="ARBA" id="ARBA00023136"/>
    </source>
</evidence>
<keyword evidence="3 8" id="KW-0812">Transmembrane</keyword>
<keyword evidence="4" id="KW-0813">Transport</keyword>
<dbReference type="InterPro" id="IPR004710">
    <property type="entry name" value="Bilac:Na_transpt"/>
</dbReference>
<evidence type="ECO:0000256" key="1">
    <source>
        <dbReference type="ARBA" id="ARBA00004141"/>
    </source>
</evidence>
<evidence type="ECO:0000313" key="11">
    <source>
        <dbReference type="Proteomes" id="UP001642483"/>
    </source>
</evidence>
<gene>
    <name evidence="10" type="ORF">CVLEPA_LOCUS18451</name>
</gene>
<evidence type="ECO:0000256" key="8">
    <source>
        <dbReference type="SAM" id="Phobius"/>
    </source>
</evidence>
<feature type="transmembrane region" description="Helical" evidence="8">
    <location>
        <begin position="226"/>
        <end position="248"/>
    </location>
</feature>
<keyword evidence="11" id="KW-1185">Reference proteome</keyword>
<keyword evidence="6 8" id="KW-0472">Membrane</keyword>
<evidence type="ECO:0000256" key="5">
    <source>
        <dbReference type="ARBA" id="ARBA00022989"/>
    </source>
</evidence>
<feature type="transmembrane region" description="Helical" evidence="8">
    <location>
        <begin position="260"/>
        <end position="283"/>
    </location>
</feature>
<feature type="region of interest" description="Disordered" evidence="7">
    <location>
        <begin position="489"/>
        <end position="525"/>
    </location>
</feature>
<feature type="transmembrane region" description="Helical" evidence="8">
    <location>
        <begin position="388"/>
        <end position="411"/>
    </location>
</feature>
<proteinExistence type="inferred from homology"/>
<dbReference type="PANTHER" id="PTHR10361">
    <property type="entry name" value="SODIUM-BILE ACID COTRANSPORTER"/>
    <property type="match status" value="1"/>
</dbReference>
<evidence type="ECO:0000256" key="3">
    <source>
        <dbReference type="ARBA" id="ARBA00022692"/>
    </source>
</evidence>
<keyword evidence="4" id="KW-0769">Symport</keyword>
<dbReference type="PANTHER" id="PTHR10361:SF28">
    <property type="entry name" value="P3 PROTEIN-RELATED"/>
    <property type="match status" value="1"/>
</dbReference>
<feature type="transmembrane region" description="Helical" evidence="8">
    <location>
        <begin position="329"/>
        <end position="348"/>
    </location>
</feature>
<keyword evidence="5 8" id="KW-1133">Transmembrane helix</keyword>
<evidence type="ECO:0000256" key="2">
    <source>
        <dbReference type="ARBA" id="ARBA00006528"/>
    </source>
</evidence>
<feature type="transmembrane region" description="Helical" evidence="8">
    <location>
        <begin position="131"/>
        <end position="154"/>
    </location>
</feature>
<name>A0ABP0G4P1_CLALP</name>
<dbReference type="Pfam" id="PF01758">
    <property type="entry name" value="SBF"/>
    <property type="match status" value="1"/>
</dbReference>
<dbReference type="Gene3D" id="1.20.1530.20">
    <property type="match status" value="1"/>
</dbReference>
<sequence>MTLLLYRALLLAIFVLTDSTNVARASNPLCPGKRCGESATEQRKFNRVRQYNTTKRTTDRQRAFLFNDIAGSVTTQSTQIPVSNMTTLMEPESLREKVATTGIELTTSMPATTPALSEMAKRIAEKPGVNWAIDAILVVVAIQTMLGLGCTMDISLIKEHLLQPMGIGIAAACQFGIMPLVAFLLAKIFGLDKVAALAVIVTSSCPGGNLSNLLTYFFYGDMNLSILMSTISTILALGFMPLCIFLYGSSWIEVSSIGRMIPFGGIILTLVMTLFPVMIGMAIKSRYENIANTILKISLFSVGVSFIGLMTLSGILFGTSIFTAISGKTYVIAFVLPLLGYGFGYLLATGFRLPDASRRTIAIETGCQNSQLSSTILKMAFAKELMGAYFLFPIYYALFQALEGIGLILIFRAYRRYYADDVMVPISRITYDKFDEDWEGDGEEAGRSGGRYQTRSISDSSLHGRLILDQGSGDPGVQEVPQQLSLKKKFAPSGMMNKSSRAGDKANLIPNDDEQFASKEYGGLQ</sequence>